<accession>A0AAW6SRT2</accession>
<organism evidence="2 3">
    <name type="scientific">Heyndrickxia oleronia</name>
    <dbReference type="NCBI Taxonomy" id="38875"/>
    <lineage>
        <taxon>Bacteria</taxon>
        <taxon>Bacillati</taxon>
        <taxon>Bacillota</taxon>
        <taxon>Bacilli</taxon>
        <taxon>Bacillales</taxon>
        <taxon>Bacillaceae</taxon>
        <taxon>Heyndrickxia</taxon>
    </lineage>
</organism>
<feature type="transmembrane region" description="Helical" evidence="1">
    <location>
        <begin position="39"/>
        <end position="61"/>
    </location>
</feature>
<dbReference type="AlphaFoldDB" id="A0AAW6SRT2"/>
<reference evidence="2" key="1">
    <citation type="submission" date="2023-03" db="EMBL/GenBank/DDBJ databases">
        <title>Bacterial isolates from washroom surfaces on a university campus.</title>
        <authorList>
            <person name="Holman D.B."/>
            <person name="Gzyl K.E."/>
            <person name="Taheri A.E."/>
        </authorList>
    </citation>
    <scope>NUCLEOTIDE SEQUENCE</scope>
    <source>
        <strain evidence="2">RD03</strain>
    </source>
</reference>
<keyword evidence="1" id="KW-0812">Transmembrane</keyword>
<dbReference type="RefSeq" id="WP_251336939.1">
    <property type="nucleotide sequence ID" value="NZ_JAMATW010000001.1"/>
</dbReference>
<evidence type="ECO:0000256" key="1">
    <source>
        <dbReference type="SAM" id="Phobius"/>
    </source>
</evidence>
<evidence type="ECO:0008006" key="4">
    <source>
        <dbReference type="Google" id="ProtNLM"/>
    </source>
</evidence>
<keyword evidence="1" id="KW-1133">Transmembrane helix</keyword>
<keyword evidence="1" id="KW-0472">Membrane</keyword>
<evidence type="ECO:0000313" key="3">
    <source>
        <dbReference type="Proteomes" id="UP001159179"/>
    </source>
</evidence>
<name>A0AAW6SRT2_9BACI</name>
<evidence type="ECO:0000313" key="2">
    <source>
        <dbReference type="EMBL" id="MDH5159532.1"/>
    </source>
</evidence>
<dbReference type="EMBL" id="JAROYP010000001">
    <property type="protein sequence ID" value="MDH5159532.1"/>
    <property type="molecule type" value="Genomic_DNA"/>
</dbReference>
<sequence length="69" mass="7888">MEVILASLFSVIIIFITVFFMLKVFIVAFKRNDISLRKFIMLSSSSILIGLLVALVLPIGYEKIIDFIY</sequence>
<gene>
    <name evidence="2" type="ORF">P5X88_01210</name>
</gene>
<dbReference type="Proteomes" id="UP001159179">
    <property type="component" value="Unassembled WGS sequence"/>
</dbReference>
<comment type="caution">
    <text evidence="2">The sequence shown here is derived from an EMBL/GenBank/DDBJ whole genome shotgun (WGS) entry which is preliminary data.</text>
</comment>
<protein>
    <recommendedName>
        <fullName evidence="4">DUF1146 domain-containing protein</fullName>
    </recommendedName>
</protein>
<feature type="transmembrane region" description="Helical" evidence="1">
    <location>
        <begin position="6"/>
        <end position="27"/>
    </location>
</feature>
<proteinExistence type="predicted"/>